<keyword evidence="2" id="KW-1185">Reference proteome</keyword>
<protein>
    <submittedName>
        <fullName evidence="1">Uncharacterized protein</fullName>
    </submittedName>
</protein>
<proteinExistence type="predicted"/>
<name>A0ABD6EZP9_9BILA</name>
<dbReference type="EMBL" id="JBGFUD010009743">
    <property type="protein sequence ID" value="MFH4982633.1"/>
    <property type="molecule type" value="Genomic_DNA"/>
</dbReference>
<dbReference type="AlphaFoldDB" id="A0ABD6EZP9"/>
<evidence type="ECO:0000313" key="1">
    <source>
        <dbReference type="EMBL" id="MFH4982633.1"/>
    </source>
</evidence>
<sequence length="288" mass="32387">MQTIEKSTDDISSIAARMLKTFQESVPERIQEDIPKEMMNLQDKVNNSAKAVLSIANLFDKAAEYLDASSSNIGRKGFMLVGEVKNFWLAMAAFVGEIEKMIEYSLDSSCVPMFKIMEAQVNEVSNNKAYSMKSKIRQQIYQSTLSVVGFALAVRQLANAYIDFSSKFIIPQINILAGYVLVSNSENELKCERRKFRACNLACRKDVDETVQNNRLMGKRRSILELDLGLNVHLSDVSEALEDALLAIIAFKSNGEIKKLRKPRDLEEESPKGVLNRLTEKLSKISAK</sequence>
<evidence type="ECO:0000313" key="2">
    <source>
        <dbReference type="Proteomes" id="UP001608902"/>
    </source>
</evidence>
<gene>
    <name evidence="1" type="ORF">AB6A40_009342</name>
</gene>
<organism evidence="1 2">
    <name type="scientific">Gnathostoma spinigerum</name>
    <dbReference type="NCBI Taxonomy" id="75299"/>
    <lineage>
        <taxon>Eukaryota</taxon>
        <taxon>Metazoa</taxon>
        <taxon>Ecdysozoa</taxon>
        <taxon>Nematoda</taxon>
        <taxon>Chromadorea</taxon>
        <taxon>Rhabditida</taxon>
        <taxon>Spirurina</taxon>
        <taxon>Gnathostomatomorpha</taxon>
        <taxon>Gnathostomatoidea</taxon>
        <taxon>Gnathostomatidae</taxon>
        <taxon>Gnathostoma</taxon>
    </lineage>
</organism>
<reference evidence="1 2" key="1">
    <citation type="submission" date="2024-08" db="EMBL/GenBank/DDBJ databases">
        <title>Gnathostoma spinigerum genome.</title>
        <authorList>
            <person name="Gonzalez-Bertolin B."/>
            <person name="Monzon S."/>
            <person name="Zaballos A."/>
            <person name="Jimenez P."/>
            <person name="Dekumyoy P."/>
            <person name="Varona S."/>
            <person name="Cuesta I."/>
            <person name="Sumanam S."/>
            <person name="Adisakwattana P."/>
            <person name="Gasser R.B."/>
            <person name="Hernandez-Gonzalez A."/>
            <person name="Young N.D."/>
            <person name="Perteguer M.J."/>
        </authorList>
    </citation>
    <scope>NUCLEOTIDE SEQUENCE [LARGE SCALE GENOMIC DNA]</scope>
    <source>
        <strain evidence="1">AL3</strain>
        <tissue evidence="1">Liver</tissue>
    </source>
</reference>
<dbReference type="Proteomes" id="UP001608902">
    <property type="component" value="Unassembled WGS sequence"/>
</dbReference>
<accession>A0ABD6EZP9</accession>
<comment type="caution">
    <text evidence="1">The sequence shown here is derived from an EMBL/GenBank/DDBJ whole genome shotgun (WGS) entry which is preliminary data.</text>
</comment>